<dbReference type="PANTHER" id="PTHR34221">
    <property type="entry name" value="HYPOTHETICAL PROTEIN LOC691189"/>
    <property type="match status" value="1"/>
</dbReference>
<keyword evidence="2" id="KW-1185">Reference proteome</keyword>
<protein>
    <submittedName>
        <fullName evidence="1">Uncharacterized protein</fullName>
    </submittedName>
</protein>
<dbReference type="InterPro" id="IPR028027">
    <property type="entry name" value="SPMAP1"/>
</dbReference>
<sequence>MLSPKKRKSHLVSHFARSPSKAALEHKERWFILDGVAMESIARDYSHSLPKLGCIIPPYNARWDPHAAAYFTTKPVPPLLQRTGQANGGTSGYGKMAECFQFSSAAALYLILRNKAGAGHSATHVGGHQLFLTSVKPLVGYNGTYGYRRNTPSLRRQPSLFGLVANLPIH</sequence>
<organism evidence="1 2">
    <name type="scientific">Mauremys mutica</name>
    <name type="common">yellowpond turtle</name>
    <dbReference type="NCBI Taxonomy" id="74926"/>
    <lineage>
        <taxon>Eukaryota</taxon>
        <taxon>Metazoa</taxon>
        <taxon>Chordata</taxon>
        <taxon>Craniata</taxon>
        <taxon>Vertebrata</taxon>
        <taxon>Euteleostomi</taxon>
        <taxon>Archelosauria</taxon>
        <taxon>Testudinata</taxon>
        <taxon>Testudines</taxon>
        <taxon>Cryptodira</taxon>
        <taxon>Durocryptodira</taxon>
        <taxon>Testudinoidea</taxon>
        <taxon>Geoemydidae</taxon>
        <taxon>Geoemydinae</taxon>
        <taxon>Mauremys</taxon>
    </lineage>
</organism>
<evidence type="ECO:0000313" key="2">
    <source>
        <dbReference type="Proteomes" id="UP000827986"/>
    </source>
</evidence>
<gene>
    <name evidence="1" type="ORF">KIL84_012016</name>
</gene>
<comment type="caution">
    <text evidence="1">The sequence shown here is derived from an EMBL/GenBank/DDBJ whole genome shotgun (WGS) entry which is preliminary data.</text>
</comment>
<dbReference type="EMBL" id="JAHDVG010000474">
    <property type="protein sequence ID" value="KAH1178314.1"/>
    <property type="molecule type" value="Genomic_DNA"/>
</dbReference>
<evidence type="ECO:0000313" key="1">
    <source>
        <dbReference type="EMBL" id="KAH1178314.1"/>
    </source>
</evidence>
<reference evidence="1" key="1">
    <citation type="submission" date="2021-09" db="EMBL/GenBank/DDBJ databases">
        <title>The genome of Mauremys mutica provides insights into the evolution of semi-aquatic lifestyle.</title>
        <authorList>
            <person name="Gong S."/>
            <person name="Gao Y."/>
        </authorList>
    </citation>
    <scope>NUCLEOTIDE SEQUENCE</scope>
    <source>
        <strain evidence="1">MM-2020</strain>
        <tissue evidence="1">Muscle</tissue>
    </source>
</reference>
<dbReference type="Proteomes" id="UP000827986">
    <property type="component" value="Unassembled WGS sequence"/>
</dbReference>
<accession>A0A9D3XAS7</accession>
<dbReference type="AlphaFoldDB" id="A0A9D3XAS7"/>
<proteinExistence type="predicted"/>
<name>A0A9D3XAS7_9SAUR</name>
<dbReference type="Pfam" id="PF15075">
    <property type="entry name" value="SPMAP1-like"/>
    <property type="match status" value="1"/>
</dbReference>
<dbReference type="PANTHER" id="PTHR34221:SF3">
    <property type="match status" value="1"/>
</dbReference>